<dbReference type="EMBL" id="LROM01000072">
    <property type="protein sequence ID" value="OFA03459.1"/>
    <property type="molecule type" value="Genomic_DNA"/>
</dbReference>
<dbReference type="InterPro" id="IPR004090">
    <property type="entry name" value="Chemotax_Me-accpt_rcpt"/>
</dbReference>
<name>A0A1E7WUK0_9BURK</name>
<comment type="caution">
    <text evidence="6">The sequence shown here is derived from an EMBL/GenBank/DDBJ whole genome shotgun (WGS) entry which is preliminary data.</text>
</comment>
<dbReference type="AlphaFoldDB" id="A0A1E7WUK0"/>
<evidence type="ECO:0000256" key="1">
    <source>
        <dbReference type="ARBA" id="ARBA00022481"/>
    </source>
</evidence>
<protein>
    <submittedName>
        <fullName evidence="6">Methyl-accepting chemotaxis protein II</fullName>
    </submittedName>
</protein>
<organism evidence="6 7">
    <name type="scientific">Duganella phyllosphaerae</name>
    <dbReference type="NCBI Taxonomy" id="762836"/>
    <lineage>
        <taxon>Bacteria</taxon>
        <taxon>Pseudomonadati</taxon>
        <taxon>Pseudomonadota</taxon>
        <taxon>Betaproteobacteria</taxon>
        <taxon>Burkholderiales</taxon>
        <taxon>Oxalobacteraceae</taxon>
        <taxon>Telluria group</taxon>
        <taxon>Duganella</taxon>
    </lineage>
</organism>
<keyword evidence="4" id="KW-1133">Transmembrane helix</keyword>
<dbReference type="PRINTS" id="PR00260">
    <property type="entry name" value="CHEMTRNSDUCR"/>
</dbReference>
<keyword evidence="4" id="KW-0472">Membrane</keyword>
<dbReference type="PATRIC" id="fig|762836.4.peg.1913"/>
<dbReference type="GO" id="GO:0005886">
    <property type="term" value="C:plasma membrane"/>
    <property type="evidence" value="ECO:0007669"/>
    <property type="project" value="TreeGrafter"/>
</dbReference>
<dbReference type="InterPro" id="IPR004089">
    <property type="entry name" value="MCPsignal_dom"/>
</dbReference>
<dbReference type="PROSITE" id="PS50111">
    <property type="entry name" value="CHEMOTAXIS_TRANSDUC_2"/>
    <property type="match status" value="1"/>
</dbReference>
<reference evidence="7" key="1">
    <citation type="journal article" date="2016" name="Front. Microbiol.">
        <title>Molecular Keys to the Janthinobacterium and Duganella spp. Interaction with the Plant Pathogen Fusarium graminearum.</title>
        <authorList>
            <person name="Haack F.S."/>
            <person name="Poehlein A."/>
            <person name="Kroger C."/>
            <person name="Voigt C.A."/>
            <person name="Piepenbring M."/>
            <person name="Bode H.B."/>
            <person name="Daniel R."/>
            <person name="Schafer W."/>
            <person name="Streit W.R."/>
        </authorList>
    </citation>
    <scope>NUCLEOTIDE SEQUENCE [LARGE SCALE GENOMIC DNA]</scope>
    <source>
        <strain evidence="7">T54</strain>
    </source>
</reference>
<evidence type="ECO:0000256" key="2">
    <source>
        <dbReference type="ARBA" id="ARBA00029447"/>
    </source>
</evidence>
<dbReference type="RefSeq" id="WP_084640632.1">
    <property type="nucleotide sequence ID" value="NZ_LROM01000072.1"/>
</dbReference>
<sequence>MFNHLTIRTRLVAGLVVTVALFLVAGMLTLWQLQQANANLNLVVNENNRKLYLTQSLADLLHVGVESTMITMITNDSAAVKAAVQAGGQAYTVYKKEIEELRVLSLDDPEGSRQVKGLLEWTQARSGPDFDRFIELINQGQRDEASAWLISRAKPAMAELQARLKKLVQYQSDENLKLRDTTQNNYQLAKRISGGAFLLALISGVVAAVTSLRVLHKELGAEPRDLARYAAQIAAGDLGEQITVRPGDRVSVMSNIARMHGSLAGIVAGVRGASDNLASASAEIAQGSLDLSSRTEQQACALEETTASMDELGKTVGDNTENARSANQLAQTACSVAIRGGDVVGQVVTTMQSISDFSRQIGDIIGVIDGIAFQTNILALNAAVEAARAGEQGRGFAVVATEVRSLAGRSSEAAKEIKNMITQK</sequence>
<keyword evidence="7" id="KW-1185">Reference proteome</keyword>
<dbReference type="Pfam" id="PF12729">
    <property type="entry name" value="4HB_MCP_1"/>
    <property type="match status" value="1"/>
</dbReference>
<dbReference type="OrthoDB" id="9806477at2"/>
<accession>A0A1E7WUK0</accession>
<keyword evidence="1" id="KW-0488">Methylation</keyword>
<keyword evidence="3" id="KW-0807">Transducer</keyword>
<comment type="similarity">
    <text evidence="2">Belongs to the methyl-accepting chemotaxis (MCP) protein family.</text>
</comment>
<keyword evidence="4" id="KW-0812">Transmembrane</keyword>
<dbReference type="Proteomes" id="UP000175989">
    <property type="component" value="Unassembled WGS sequence"/>
</dbReference>
<evidence type="ECO:0000259" key="5">
    <source>
        <dbReference type="PROSITE" id="PS50111"/>
    </source>
</evidence>
<dbReference type="GO" id="GO:0007165">
    <property type="term" value="P:signal transduction"/>
    <property type="evidence" value="ECO:0007669"/>
    <property type="project" value="UniProtKB-KW"/>
</dbReference>
<dbReference type="SUPFAM" id="SSF58104">
    <property type="entry name" value="Methyl-accepting chemotaxis protein (MCP) signaling domain"/>
    <property type="match status" value="1"/>
</dbReference>
<dbReference type="InterPro" id="IPR024478">
    <property type="entry name" value="HlyB_4HB_MCP"/>
</dbReference>
<dbReference type="PANTHER" id="PTHR43531:SF14">
    <property type="entry name" value="METHYL-ACCEPTING CHEMOTAXIS PROTEIN I-RELATED"/>
    <property type="match status" value="1"/>
</dbReference>
<dbReference type="SMART" id="SM00283">
    <property type="entry name" value="MA"/>
    <property type="match status" value="1"/>
</dbReference>
<proteinExistence type="inferred from homology"/>
<gene>
    <name evidence="6" type="primary">tar_4</name>
    <name evidence="6" type="ORF">DUPY_18410</name>
</gene>
<dbReference type="PANTHER" id="PTHR43531">
    <property type="entry name" value="PROTEIN ICFG"/>
    <property type="match status" value="1"/>
</dbReference>
<evidence type="ECO:0000256" key="3">
    <source>
        <dbReference type="PROSITE-ProRule" id="PRU00284"/>
    </source>
</evidence>
<dbReference type="Gene3D" id="1.10.287.950">
    <property type="entry name" value="Methyl-accepting chemotaxis protein"/>
    <property type="match status" value="1"/>
</dbReference>
<dbReference type="InterPro" id="IPR051310">
    <property type="entry name" value="MCP_chemotaxis"/>
</dbReference>
<evidence type="ECO:0000256" key="4">
    <source>
        <dbReference type="SAM" id="Phobius"/>
    </source>
</evidence>
<dbReference type="GO" id="GO:0006935">
    <property type="term" value="P:chemotaxis"/>
    <property type="evidence" value="ECO:0007669"/>
    <property type="project" value="InterPro"/>
</dbReference>
<evidence type="ECO:0000313" key="7">
    <source>
        <dbReference type="Proteomes" id="UP000175989"/>
    </source>
</evidence>
<evidence type="ECO:0000313" key="6">
    <source>
        <dbReference type="EMBL" id="OFA03459.1"/>
    </source>
</evidence>
<feature type="transmembrane region" description="Helical" evidence="4">
    <location>
        <begin position="12"/>
        <end position="33"/>
    </location>
</feature>
<dbReference type="Pfam" id="PF00015">
    <property type="entry name" value="MCPsignal"/>
    <property type="match status" value="1"/>
</dbReference>
<dbReference type="GO" id="GO:0004888">
    <property type="term" value="F:transmembrane signaling receptor activity"/>
    <property type="evidence" value="ECO:0007669"/>
    <property type="project" value="InterPro"/>
</dbReference>
<feature type="domain" description="Methyl-accepting transducer" evidence="5">
    <location>
        <begin position="273"/>
        <end position="424"/>
    </location>
</feature>